<dbReference type="Gene3D" id="1.20.140.160">
    <property type="match status" value="1"/>
</dbReference>
<gene>
    <name evidence="2" type="ORF">ACFPU1_10210</name>
</gene>
<keyword evidence="3" id="KW-1185">Reference proteome</keyword>
<evidence type="ECO:0000259" key="1">
    <source>
        <dbReference type="Pfam" id="PF04545"/>
    </source>
</evidence>
<evidence type="ECO:0000313" key="3">
    <source>
        <dbReference type="Proteomes" id="UP001596142"/>
    </source>
</evidence>
<feature type="domain" description="RNA polymerase sigma-70 region 4" evidence="1">
    <location>
        <begin position="153"/>
        <end position="200"/>
    </location>
</feature>
<organism evidence="2 3">
    <name type="scientific">Thalassorhabdus alkalitolerans</name>
    <dbReference type="NCBI Taxonomy" id="2282697"/>
    <lineage>
        <taxon>Bacteria</taxon>
        <taxon>Bacillati</taxon>
        <taxon>Bacillota</taxon>
        <taxon>Bacilli</taxon>
        <taxon>Bacillales</taxon>
        <taxon>Bacillaceae</taxon>
        <taxon>Thalassorhabdus</taxon>
    </lineage>
</organism>
<dbReference type="InterPro" id="IPR007630">
    <property type="entry name" value="RNA_pol_sigma70_r4"/>
</dbReference>
<reference evidence="3" key="1">
    <citation type="journal article" date="2019" name="Int. J. Syst. Evol. Microbiol.">
        <title>The Global Catalogue of Microorganisms (GCM) 10K type strain sequencing project: providing services to taxonomists for standard genome sequencing and annotation.</title>
        <authorList>
            <consortium name="The Broad Institute Genomics Platform"/>
            <consortium name="The Broad Institute Genome Sequencing Center for Infectious Disease"/>
            <person name="Wu L."/>
            <person name="Ma J."/>
        </authorList>
    </citation>
    <scope>NUCLEOTIDE SEQUENCE [LARGE SCALE GENOMIC DNA]</scope>
    <source>
        <strain evidence="3">CECT 7184</strain>
    </source>
</reference>
<dbReference type="InterPro" id="IPR014284">
    <property type="entry name" value="RNA_pol_sigma-70_dom"/>
</dbReference>
<dbReference type="Pfam" id="PF04545">
    <property type="entry name" value="Sigma70_r4"/>
    <property type="match status" value="1"/>
</dbReference>
<protein>
    <submittedName>
        <fullName evidence="2">Sigma-70 family RNA polymerase sigma factor</fullName>
    </submittedName>
</protein>
<dbReference type="EMBL" id="JBHSOZ010000004">
    <property type="protein sequence ID" value="MFC5713158.1"/>
    <property type="molecule type" value="Genomic_DNA"/>
</dbReference>
<dbReference type="InterPro" id="IPR013324">
    <property type="entry name" value="RNA_pol_sigma_r3/r4-like"/>
</dbReference>
<dbReference type="RefSeq" id="WP_385940701.1">
    <property type="nucleotide sequence ID" value="NZ_JBHSOZ010000004.1"/>
</dbReference>
<comment type="caution">
    <text evidence="2">The sequence shown here is derived from an EMBL/GenBank/DDBJ whole genome shotgun (WGS) entry which is preliminary data.</text>
</comment>
<evidence type="ECO:0000313" key="2">
    <source>
        <dbReference type="EMBL" id="MFC5713158.1"/>
    </source>
</evidence>
<proteinExistence type="predicted"/>
<dbReference type="NCBIfam" id="TIGR02937">
    <property type="entry name" value="sigma70-ECF"/>
    <property type="match status" value="1"/>
</dbReference>
<dbReference type="Proteomes" id="UP001596142">
    <property type="component" value="Unassembled WGS sequence"/>
</dbReference>
<sequence>MKERSCASCNEAACEQWVAFQYKHQNAFKNPVLKSFINDVKRRELLREAVCFPTKENESKLNKEFQLHYGELRFTKYLSKCIYWTALGHGKKEKQHRERNALYLHQKAGHEEDGELLLIDFVKDENADVNQRVFDYSKNLDDAVSSTSLIEGLSKLEKQEKLVLRDYYAYGYTDKEIAKRLSVSQQAISKKRNRILKKLKVSIKRGC</sequence>
<name>A0ABW0YRH1_9BACI</name>
<dbReference type="SUPFAM" id="SSF88659">
    <property type="entry name" value="Sigma3 and sigma4 domains of RNA polymerase sigma factors"/>
    <property type="match status" value="1"/>
</dbReference>
<accession>A0ABW0YRH1</accession>